<name>A0A6M4HAC1_9PROT</name>
<dbReference type="InParanoid" id="A0A6M4HAC1"/>
<accession>A0A6M4HAC1</accession>
<reference evidence="2 3" key="1">
    <citation type="submission" date="2020-04" db="EMBL/GenBank/DDBJ databases">
        <title>Usitatibacter rugosus gen. nov., sp. nov. and Usitatibacter palustris sp. nov., novel members of Usitatibacteraceae fam. nov. within the order Nitrosomonadales isolated from soil.</title>
        <authorList>
            <person name="Huber K.J."/>
            <person name="Neumann-Schaal M."/>
            <person name="Geppert A."/>
            <person name="Luckner M."/>
            <person name="Wanner G."/>
            <person name="Overmann J."/>
        </authorList>
    </citation>
    <scope>NUCLEOTIDE SEQUENCE [LARGE SCALE GENOMIC DNA]</scope>
    <source>
        <strain evidence="2 3">Swamp67</strain>
    </source>
</reference>
<organism evidence="2 3">
    <name type="scientific">Usitatibacter palustris</name>
    <dbReference type="NCBI Taxonomy" id="2732487"/>
    <lineage>
        <taxon>Bacteria</taxon>
        <taxon>Pseudomonadati</taxon>
        <taxon>Pseudomonadota</taxon>
        <taxon>Betaproteobacteria</taxon>
        <taxon>Nitrosomonadales</taxon>
        <taxon>Usitatibacteraceae</taxon>
        <taxon>Usitatibacter</taxon>
    </lineage>
</organism>
<dbReference type="Proteomes" id="UP000503096">
    <property type="component" value="Chromosome"/>
</dbReference>
<evidence type="ECO:0000313" key="2">
    <source>
        <dbReference type="EMBL" id="QJR16749.1"/>
    </source>
</evidence>
<dbReference type="EMBL" id="CP053073">
    <property type="protein sequence ID" value="QJR16749.1"/>
    <property type="molecule type" value="Genomic_DNA"/>
</dbReference>
<feature type="chain" id="PRO_5026850731" evidence="1">
    <location>
        <begin position="20"/>
        <end position="159"/>
    </location>
</feature>
<keyword evidence="1" id="KW-0732">Signal</keyword>
<dbReference type="RefSeq" id="WP_171165131.1">
    <property type="nucleotide sequence ID" value="NZ_CP053073.1"/>
</dbReference>
<dbReference type="KEGG" id="upl:DSM104440_03585"/>
<evidence type="ECO:0000313" key="3">
    <source>
        <dbReference type="Proteomes" id="UP000503096"/>
    </source>
</evidence>
<feature type="signal peptide" evidence="1">
    <location>
        <begin position="1"/>
        <end position="19"/>
    </location>
</feature>
<protein>
    <submittedName>
        <fullName evidence="2">Uncharacterized protein</fullName>
    </submittedName>
</protein>
<gene>
    <name evidence="2" type="ORF">DSM104440_03585</name>
</gene>
<proteinExistence type="predicted"/>
<evidence type="ECO:0000256" key="1">
    <source>
        <dbReference type="SAM" id="SignalP"/>
    </source>
</evidence>
<sequence>MKRALLAVLVLAFAVAAPAQESRSFNPIARPAAPSATPEGAVRISPPIPVPRDRVEGVVNSIANAWTARRLQSMLAASFPNRDQLSDALVSAQQKDARLRVTAIQGWQVIDQYRQGGRIVSKLNVTVRTQVEFNDATGFQRRDGTNEWVVTIRGRGDQP</sequence>
<keyword evidence="3" id="KW-1185">Reference proteome</keyword>
<dbReference type="AlphaFoldDB" id="A0A6M4HAC1"/>